<dbReference type="EMBL" id="BARS01048374">
    <property type="protein sequence ID" value="GAG35817.1"/>
    <property type="molecule type" value="Genomic_DNA"/>
</dbReference>
<feature type="transmembrane region" description="Helical" evidence="1">
    <location>
        <begin position="67"/>
        <end position="89"/>
    </location>
</feature>
<evidence type="ECO:0000259" key="2">
    <source>
        <dbReference type="Pfam" id="PF17159"/>
    </source>
</evidence>
<sequence>MMKNIRSITKNNYRTFIIGILLVAILYAISRYSYLLYHSFTEVFSIIIAAGIFMFAWNSRKFLDNNYLLFIGIAYLFIVLLDLMHTLAYKGMGVFIGYSYNLPTQLWIFTRYVESIVGKGTTFYFTL</sequence>
<proteinExistence type="predicted"/>
<keyword evidence="1" id="KW-1133">Transmembrane helix</keyword>
<feature type="domain" description="Membrane-associated sensor" evidence="2">
    <location>
        <begin position="29"/>
        <end position="117"/>
    </location>
</feature>
<keyword evidence="1" id="KW-0812">Transmembrane</keyword>
<feature type="transmembrane region" description="Helical" evidence="1">
    <location>
        <begin position="12"/>
        <end position="29"/>
    </location>
</feature>
<protein>
    <recommendedName>
        <fullName evidence="2">Membrane-associated sensor domain-containing protein</fullName>
    </recommendedName>
</protein>
<dbReference type="InterPro" id="IPR033425">
    <property type="entry name" value="MASE3"/>
</dbReference>
<reference evidence="3" key="1">
    <citation type="journal article" date="2014" name="Front. Microbiol.">
        <title>High frequency of phylogenetically diverse reductive dehalogenase-homologous genes in deep subseafloor sedimentary metagenomes.</title>
        <authorList>
            <person name="Kawai M."/>
            <person name="Futagami T."/>
            <person name="Toyoda A."/>
            <person name="Takaki Y."/>
            <person name="Nishi S."/>
            <person name="Hori S."/>
            <person name="Arai W."/>
            <person name="Tsubouchi T."/>
            <person name="Morono Y."/>
            <person name="Uchiyama I."/>
            <person name="Ito T."/>
            <person name="Fujiyama A."/>
            <person name="Inagaki F."/>
            <person name="Takami H."/>
        </authorList>
    </citation>
    <scope>NUCLEOTIDE SEQUENCE</scope>
    <source>
        <strain evidence="3">Expedition CK06-06</strain>
    </source>
</reference>
<accession>X0XKE8</accession>
<feature type="transmembrane region" description="Helical" evidence="1">
    <location>
        <begin position="35"/>
        <end position="55"/>
    </location>
</feature>
<evidence type="ECO:0000256" key="1">
    <source>
        <dbReference type="SAM" id="Phobius"/>
    </source>
</evidence>
<organism evidence="3">
    <name type="scientific">marine sediment metagenome</name>
    <dbReference type="NCBI Taxonomy" id="412755"/>
    <lineage>
        <taxon>unclassified sequences</taxon>
        <taxon>metagenomes</taxon>
        <taxon>ecological metagenomes</taxon>
    </lineage>
</organism>
<keyword evidence="1" id="KW-0472">Membrane</keyword>
<dbReference type="AlphaFoldDB" id="X0XKE8"/>
<dbReference type="Pfam" id="PF17159">
    <property type="entry name" value="MASE3"/>
    <property type="match status" value="1"/>
</dbReference>
<gene>
    <name evidence="3" type="ORF">S01H1_72517</name>
</gene>
<comment type="caution">
    <text evidence="3">The sequence shown here is derived from an EMBL/GenBank/DDBJ whole genome shotgun (WGS) entry which is preliminary data.</text>
</comment>
<name>X0XKE8_9ZZZZ</name>
<evidence type="ECO:0000313" key="3">
    <source>
        <dbReference type="EMBL" id="GAG35817.1"/>
    </source>
</evidence>